<reference evidence="3" key="1">
    <citation type="journal article" date="2017" name="bioRxiv">
        <title>Comparative analysis of the genomes of Stylophora pistillata and Acropora digitifera provides evidence for extensive differences between species of corals.</title>
        <authorList>
            <person name="Voolstra C.R."/>
            <person name="Li Y."/>
            <person name="Liew Y.J."/>
            <person name="Baumgarten S."/>
            <person name="Zoccola D."/>
            <person name="Flot J.-F."/>
            <person name="Tambutte S."/>
            <person name="Allemand D."/>
            <person name="Aranda M."/>
        </authorList>
    </citation>
    <scope>NUCLEOTIDE SEQUENCE [LARGE SCALE GENOMIC DNA]</scope>
</reference>
<keyword evidence="3" id="KW-1185">Reference proteome</keyword>
<gene>
    <name evidence="2" type="ORF">AWC38_SpisGene20624</name>
</gene>
<dbReference type="AlphaFoldDB" id="A0A2B4RFL0"/>
<dbReference type="EMBL" id="LSMT01000677">
    <property type="protein sequence ID" value="PFX15168.1"/>
    <property type="molecule type" value="Genomic_DNA"/>
</dbReference>
<name>A0A2B4RFL0_STYPI</name>
<accession>A0A2B4RFL0</accession>
<organism evidence="2 3">
    <name type="scientific">Stylophora pistillata</name>
    <name type="common">Smooth cauliflower coral</name>
    <dbReference type="NCBI Taxonomy" id="50429"/>
    <lineage>
        <taxon>Eukaryota</taxon>
        <taxon>Metazoa</taxon>
        <taxon>Cnidaria</taxon>
        <taxon>Anthozoa</taxon>
        <taxon>Hexacorallia</taxon>
        <taxon>Scleractinia</taxon>
        <taxon>Astrocoeniina</taxon>
        <taxon>Pocilloporidae</taxon>
        <taxon>Stylophora</taxon>
    </lineage>
</organism>
<comment type="caution">
    <text evidence="2">The sequence shown here is derived from an EMBL/GenBank/DDBJ whole genome shotgun (WGS) entry which is preliminary data.</text>
</comment>
<dbReference type="PANTHER" id="PTHR47331">
    <property type="entry name" value="PHD-TYPE DOMAIN-CONTAINING PROTEIN"/>
    <property type="match status" value="1"/>
</dbReference>
<evidence type="ECO:0000313" key="3">
    <source>
        <dbReference type="Proteomes" id="UP000225706"/>
    </source>
</evidence>
<protein>
    <recommendedName>
        <fullName evidence="4">Reverse transcriptase/retrotransposon-derived protein RNase H-like domain-containing protein</fullName>
    </recommendedName>
</protein>
<proteinExistence type="predicted"/>
<sequence>MAIKFTEGAGGNTSRRQASEADLDQGHLPSVKTLGILWVAEEDMFTYTAHPPGKEFQLTKRSFLKSIATLFDPLGFLAPYIVRAKIILQEMWTTGIDWDEPMKEDQAEKARQWFQELNSLQCVQVPRCLQHNFGEQISTGLHFFADASTAAYGAVVYNLLERL</sequence>
<feature type="region of interest" description="Disordered" evidence="1">
    <location>
        <begin position="1"/>
        <end position="22"/>
    </location>
</feature>
<dbReference type="STRING" id="50429.A0A2B4RFL0"/>
<evidence type="ECO:0000313" key="2">
    <source>
        <dbReference type="EMBL" id="PFX15168.1"/>
    </source>
</evidence>
<dbReference type="Pfam" id="PF05380">
    <property type="entry name" value="Peptidase_A17"/>
    <property type="match status" value="1"/>
</dbReference>
<dbReference type="Proteomes" id="UP000225706">
    <property type="component" value="Unassembled WGS sequence"/>
</dbReference>
<dbReference type="OrthoDB" id="5983986at2759"/>
<evidence type="ECO:0008006" key="4">
    <source>
        <dbReference type="Google" id="ProtNLM"/>
    </source>
</evidence>
<dbReference type="InterPro" id="IPR008042">
    <property type="entry name" value="Retrotrans_Pao"/>
</dbReference>
<evidence type="ECO:0000256" key="1">
    <source>
        <dbReference type="SAM" id="MobiDB-lite"/>
    </source>
</evidence>